<dbReference type="EMBL" id="LZIN01000075">
    <property type="protein sequence ID" value="OBG02954.1"/>
    <property type="molecule type" value="Genomic_DNA"/>
</dbReference>
<dbReference type="AlphaFoldDB" id="A0A1A2EEQ0"/>
<dbReference type="RefSeq" id="WP_064856005.1">
    <property type="nucleotide sequence ID" value="NZ_LZIM01000075.1"/>
</dbReference>
<keyword evidence="1" id="KW-0472">Membrane</keyword>
<feature type="transmembrane region" description="Helical" evidence="1">
    <location>
        <begin position="54"/>
        <end position="75"/>
    </location>
</feature>
<accession>A0A1A2EEQ0</accession>
<evidence type="ECO:0000259" key="2">
    <source>
        <dbReference type="Pfam" id="PF13559"/>
    </source>
</evidence>
<evidence type="ECO:0000313" key="3">
    <source>
        <dbReference type="EMBL" id="OBG02954.1"/>
    </source>
</evidence>
<organism evidence="3 4">
    <name type="scientific">Mycolicibacter sinensis (strain JDM601)</name>
    <name type="common">Mycobacterium sinense</name>
    <dbReference type="NCBI Taxonomy" id="875328"/>
    <lineage>
        <taxon>Bacteria</taxon>
        <taxon>Bacillati</taxon>
        <taxon>Actinomycetota</taxon>
        <taxon>Actinomycetes</taxon>
        <taxon>Mycobacteriales</taxon>
        <taxon>Mycobacteriaceae</taxon>
        <taxon>Mycolicibacter</taxon>
    </lineage>
</organism>
<protein>
    <recommendedName>
        <fullName evidence="2">Protein-glutamine gamma-glutamyltransferase-like C-terminal domain-containing protein</fullName>
    </recommendedName>
</protein>
<dbReference type="InterPro" id="IPR025403">
    <property type="entry name" value="TgpA-like_C"/>
</dbReference>
<dbReference type="OrthoDB" id="3389322at2"/>
<keyword evidence="1" id="KW-1133">Transmembrane helix</keyword>
<evidence type="ECO:0000313" key="4">
    <source>
        <dbReference type="Proteomes" id="UP000093985"/>
    </source>
</evidence>
<dbReference type="Pfam" id="PF13559">
    <property type="entry name" value="DUF4129"/>
    <property type="match status" value="1"/>
</dbReference>
<dbReference type="Proteomes" id="UP000093985">
    <property type="component" value="Unassembled WGS sequence"/>
</dbReference>
<proteinExistence type="predicted"/>
<comment type="caution">
    <text evidence="3">The sequence shown here is derived from an EMBL/GenBank/DDBJ whole genome shotgun (WGS) entry which is preliminary data.</text>
</comment>
<feature type="domain" description="Protein-glutamine gamma-glutamyltransferase-like C-terminal" evidence="2">
    <location>
        <begin position="121"/>
        <end position="189"/>
    </location>
</feature>
<keyword evidence="1" id="KW-0812">Transmembrane</keyword>
<evidence type="ECO:0000256" key="1">
    <source>
        <dbReference type="SAM" id="Phobius"/>
    </source>
</evidence>
<reference evidence="4" key="1">
    <citation type="submission" date="2016-06" db="EMBL/GenBank/DDBJ databases">
        <authorList>
            <person name="Sutton G."/>
            <person name="Brinkac L."/>
            <person name="Sanka R."/>
            <person name="Adams M."/>
            <person name="Lau E."/>
            <person name="Mehaffy C."/>
            <person name="Tameris M."/>
            <person name="Hatherill M."/>
            <person name="Hanekom W."/>
            <person name="Mahomed H."/>
            <person name="Mcshane H."/>
        </authorList>
    </citation>
    <scope>NUCLEOTIDE SEQUENCE [LARGE SCALE GENOMIC DNA]</scope>
    <source>
        <strain evidence="4">852014-51077_SCH5608930-a</strain>
    </source>
</reference>
<name>A0A1A2EEQ0_MYCSD</name>
<gene>
    <name evidence="3" type="ORF">A5771_13365</name>
</gene>
<sequence>MPTVDIDREAAREAAERELSKPIYPRPSPKQQLIDFIEALIRRLVLKGAELPGGWFTISVLLIVLAAAVVSAIVVGRRMLRDGDTNRPLFGAAVLSAAEHRAAAQRCAASGEWADAIRHRLRAVARGLEETGVIDPAQGRTATELARDAGTALPELAEALLRAAETFNDVSYGELPATPEGYRIVAELDERVESMTQRRGHR</sequence>